<dbReference type="GO" id="GO:0006508">
    <property type="term" value="P:proteolysis"/>
    <property type="evidence" value="ECO:0007669"/>
    <property type="project" value="UniProtKB-KW"/>
</dbReference>
<comment type="similarity">
    <text evidence="4">Belongs to the peptidase M29 family.</text>
</comment>
<dbReference type="GO" id="GO:0008237">
    <property type="term" value="F:metallopeptidase activity"/>
    <property type="evidence" value="ECO:0007669"/>
    <property type="project" value="UniProtKB-KW"/>
</dbReference>
<dbReference type="eggNOG" id="COG2309">
    <property type="taxonomic scope" value="Bacteria"/>
</dbReference>
<keyword evidence="7" id="KW-0479">Metal-binding</keyword>
<dbReference type="InParanoid" id="K0YUV0"/>
<reference evidence="10 11" key="1">
    <citation type="submission" date="2012-08" db="EMBL/GenBank/DDBJ databases">
        <title>The Genome Sequence of Slackia piriformis YIT 12062.</title>
        <authorList>
            <consortium name="The Broad Institute Genome Sequencing Platform"/>
            <person name="Earl A."/>
            <person name="Ward D."/>
            <person name="Feldgarden M."/>
            <person name="Gevers D."/>
            <person name="Morotomi M."/>
            <person name="Walker B."/>
            <person name="Young S.K."/>
            <person name="Zeng Q."/>
            <person name="Gargeya S."/>
            <person name="Fitzgerald M."/>
            <person name="Haas B."/>
            <person name="Abouelleil A."/>
            <person name="Alvarado L."/>
            <person name="Arachchi H.M."/>
            <person name="Berlin A.M."/>
            <person name="Chapman S.B."/>
            <person name="Goldberg J."/>
            <person name="Griggs A."/>
            <person name="Gujja S."/>
            <person name="Hansen M."/>
            <person name="Howarth C."/>
            <person name="Imamovic A."/>
            <person name="Larimer J."/>
            <person name="McCowen C."/>
            <person name="Montmayeur A."/>
            <person name="Murphy C."/>
            <person name="Neiman D."/>
            <person name="Pearson M."/>
            <person name="Priest M."/>
            <person name="Roberts A."/>
            <person name="Saif S."/>
            <person name="Shea T."/>
            <person name="Sisk P."/>
            <person name="Sykes S."/>
            <person name="Wortman J."/>
            <person name="Nusbaum C."/>
            <person name="Birren B."/>
        </authorList>
    </citation>
    <scope>NUCLEOTIDE SEQUENCE [LARGE SCALE GENOMIC DNA]</scope>
    <source>
        <strain evidence="10 11">YIT 12062</strain>
    </source>
</reference>
<proteinExistence type="inferred from homology"/>
<evidence type="ECO:0000256" key="2">
    <source>
        <dbReference type="ARBA" id="ARBA00001946"/>
    </source>
</evidence>
<evidence type="ECO:0000256" key="7">
    <source>
        <dbReference type="ARBA" id="ARBA00022723"/>
    </source>
</evidence>
<protein>
    <recommendedName>
        <fullName evidence="12">Aminopeptidase</fullName>
    </recommendedName>
</protein>
<evidence type="ECO:0000313" key="11">
    <source>
        <dbReference type="Proteomes" id="UP000006069"/>
    </source>
</evidence>
<dbReference type="EMBL" id="ADMD01000009">
    <property type="protein sequence ID" value="EJZ83269.1"/>
    <property type="molecule type" value="Genomic_DNA"/>
</dbReference>
<dbReference type="InterPro" id="IPR000787">
    <property type="entry name" value="Peptidase_M29"/>
</dbReference>
<dbReference type="HOGENOM" id="CLU_054346_1_0_11"/>
<dbReference type="AlphaFoldDB" id="K0YUV0"/>
<gene>
    <name evidence="10" type="ORF">HMPREF9451_01787</name>
</gene>
<dbReference type="Gene3D" id="3.40.1830.10">
    <property type="entry name" value="Thermophilic metalloprotease (M29)"/>
    <property type="match status" value="1"/>
</dbReference>
<dbReference type="PATRIC" id="fig|742818.3.peg.1889"/>
<comment type="cofactor">
    <cofactor evidence="2">
        <name>Mg(2+)</name>
        <dbReference type="ChEBI" id="CHEBI:18420"/>
    </cofactor>
</comment>
<sequence>MTNLAISPTNKSNEEFDAKLRAYARLIVEAGCALKPGQDLFVRAHIESAPLVRLVTQEAYAMGAHHVTVRFSDEAIERMHFDNCPMDVFENVPGWLAELNNSMARNGAAVLTIDSDDPEAMSGIDPRKLIARAQASHKACKEFYDALDFGRCVWCIVGGASPAWARKVFPDLPEDEAVERLWEAIFTTVRLKSANADEAVAAWRAHRDSFAERCAWLNSQRFDALHYTNAHGTDLTVGLTRKHLFNGGGDTTVDGVQFFPNMPTEEIFSTPDRMRAEGTVVSAMPLAHNGSLIDNFSLTFKDGRVVDLHAETGEDVLRSIVETDENSCRLGEVALVPFDSPIRNSGVLFYSTLFDENASCHLALGQGFPDCYEGGLQMSAEELLEGGVNKSATHVDFMIGTEDLNIDGIKADGQRVPVFRNGNWAF</sequence>
<keyword evidence="5" id="KW-0031">Aminopeptidase</keyword>
<accession>K0YUV0</accession>
<dbReference type="OrthoDB" id="9803993at2"/>
<evidence type="ECO:0008006" key="12">
    <source>
        <dbReference type="Google" id="ProtNLM"/>
    </source>
</evidence>
<evidence type="ECO:0000256" key="5">
    <source>
        <dbReference type="ARBA" id="ARBA00022438"/>
    </source>
</evidence>
<evidence type="ECO:0000256" key="6">
    <source>
        <dbReference type="ARBA" id="ARBA00022670"/>
    </source>
</evidence>
<evidence type="ECO:0000256" key="4">
    <source>
        <dbReference type="ARBA" id="ARBA00008236"/>
    </source>
</evidence>
<dbReference type="SUPFAM" id="SSF144052">
    <property type="entry name" value="Thermophilic metalloprotease-like"/>
    <property type="match status" value="1"/>
</dbReference>
<dbReference type="RefSeq" id="WP_009139965.1">
    <property type="nucleotide sequence ID" value="NZ_JH815199.1"/>
</dbReference>
<keyword evidence="9" id="KW-0482">Metalloprotease</keyword>
<dbReference type="Proteomes" id="UP000006069">
    <property type="component" value="Unassembled WGS sequence"/>
</dbReference>
<name>K0YUV0_9ACTN</name>
<comment type="caution">
    <text evidence="10">The sequence shown here is derived from an EMBL/GenBank/DDBJ whole genome shotgun (WGS) entry which is preliminary data.</text>
</comment>
<dbReference type="GO" id="GO:0046872">
    <property type="term" value="F:metal ion binding"/>
    <property type="evidence" value="ECO:0007669"/>
    <property type="project" value="UniProtKB-KW"/>
</dbReference>
<dbReference type="PRINTS" id="PR00919">
    <property type="entry name" value="THERMOPTASE"/>
</dbReference>
<dbReference type="Pfam" id="PF02073">
    <property type="entry name" value="Peptidase_M29"/>
    <property type="match status" value="1"/>
</dbReference>
<evidence type="ECO:0000256" key="8">
    <source>
        <dbReference type="ARBA" id="ARBA00022801"/>
    </source>
</evidence>
<dbReference type="PANTHER" id="PTHR34448:SF3">
    <property type="entry name" value="AMINOPEPTIDASE AMPS"/>
    <property type="match status" value="1"/>
</dbReference>
<keyword evidence="11" id="KW-1185">Reference proteome</keyword>
<evidence type="ECO:0000256" key="9">
    <source>
        <dbReference type="ARBA" id="ARBA00023049"/>
    </source>
</evidence>
<dbReference type="InterPro" id="IPR035097">
    <property type="entry name" value="M29_N-terminal"/>
</dbReference>
<keyword evidence="8" id="KW-0378">Hydrolase</keyword>
<evidence type="ECO:0000256" key="3">
    <source>
        <dbReference type="ARBA" id="ARBA00001947"/>
    </source>
</evidence>
<organism evidence="10 11">
    <name type="scientific">Slackia piriformis YIT 12062</name>
    <dbReference type="NCBI Taxonomy" id="742818"/>
    <lineage>
        <taxon>Bacteria</taxon>
        <taxon>Bacillati</taxon>
        <taxon>Actinomycetota</taxon>
        <taxon>Coriobacteriia</taxon>
        <taxon>Eggerthellales</taxon>
        <taxon>Eggerthellaceae</taxon>
        <taxon>Slackia</taxon>
    </lineage>
</organism>
<dbReference type="PANTHER" id="PTHR34448">
    <property type="entry name" value="AMINOPEPTIDASE"/>
    <property type="match status" value="1"/>
</dbReference>
<evidence type="ECO:0000256" key="1">
    <source>
        <dbReference type="ARBA" id="ARBA00001941"/>
    </source>
</evidence>
<dbReference type="GO" id="GO:0004177">
    <property type="term" value="F:aminopeptidase activity"/>
    <property type="evidence" value="ECO:0007669"/>
    <property type="project" value="UniProtKB-KW"/>
</dbReference>
<keyword evidence="6" id="KW-0645">Protease</keyword>
<comment type="cofactor">
    <cofactor evidence="3">
        <name>Zn(2+)</name>
        <dbReference type="ChEBI" id="CHEBI:29105"/>
    </cofactor>
</comment>
<comment type="cofactor">
    <cofactor evidence="1">
        <name>Co(2+)</name>
        <dbReference type="ChEBI" id="CHEBI:48828"/>
    </cofactor>
</comment>
<evidence type="ECO:0000313" key="10">
    <source>
        <dbReference type="EMBL" id="EJZ83269.1"/>
    </source>
</evidence>
<dbReference type="InterPro" id="IPR052170">
    <property type="entry name" value="M29_Exopeptidase"/>
</dbReference>